<dbReference type="InterPro" id="IPR013216">
    <property type="entry name" value="Methyltransf_11"/>
</dbReference>
<name>A0A369BDJ6_9BACL</name>
<keyword evidence="2" id="KW-0808">Transferase</keyword>
<dbReference type="RefSeq" id="WP_114497408.1">
    <property type="nucleotide sequence ID" value="NZ_QPJW01000006.1"/>
</dbReference>
<proteinExistence type="predicted"/>
<dbReference type="AlphaFoldDB" id="A0A369BDJ6"/>
<dbReference type="SUPFAM" id="SSF53335">
    <property type="entry name" value="S-adenosyl-L-methionine-dependent methyltransferases"/>
    <property type="match status" value="1"/>
</dbReference>
<comment type="caution">
    <text evidence="2">The sequence shown here is derived from an EMBL/GenBank/DDBJ whole genome shotgun (WGS) entry which is preliminary data.</text>
</comment>
<dbReference type="EMBL" id="QPJW01000006">
    <property type="protein sequence ID" value="RCX18537.1"/>
    <property type="molecule type" value="Genomic_DNA"/>
</dbReference>
<accession>A0A369BDJ6</accession>
<dbReference type="InterPro" id="IPR029063">
    <property type="entry name" value="SAM-dependent_MTases_sf"/>
</dbReference>
<dbReference type="CDD" id="cd02440">
    <property type="entry name" value="AdoMet_MTases"/>
    <property type="match status" value="1"/>
</dbReference>
<protein>
    <submittedName>
        <fullName evidence="2">Methyltransferase family protein</fullName>
    </submittedName>
</protein>
<dbReference type="GO" id="GO:0008757">
    <property type="term" value="F:S-adenosylmethionine-dependent methyltransferase activity"/>
    <property type="evidence" value="ECO:0007669"/>
    <property type="project" value="InterPro"/>
</dbReference>
<evidence type="ECO:0000259" key="1">
    <source>
        <dbReference type="Pfam" id="PF08241"/>
    </source>
</evidence>
<sequence>MNTLNKDYTKMPGHWVLASLGKKVLRPGGIGLTRKMLEHLNIHDTDQVIEFAPGLGITARMTLSRSPHSYIAIEQNEQAAQTVQSYLSGDRRSVIIGNVEQVPLPDRSATVVYGEAMLTMQAPVQKERIIQEAARLLKPGGRYGIHEMSLAPGDIDPALRKQVCKDLAQVIRVNVAPLTAGEWMQLLENNGFNVLSVQTAPMHLLHFGRLVQDEGWRGVAKMVRNLLKNRTALKRVLQMRRQFVKHASQLQAISIVAEYAPAININH</sequence>
<organism evidence="2 3">
    <name type="scientific">Fontibacillus phaseoli</name>
    <dbReference type="NCBI Taxonomy" id="1416533"/>
    <lineage>
        <taxon>Bacteria</taxon>
        <taxon>Bacillati</taxon>
        <taxon>Bacillota</taxon>
        <taxon>Bacilli</taxon>
        <taxon>Bacillales</taxon>
        <taxon>Paenibacillaceae</taxon>
        <taxon>Fontibacillus</taxon>
    </lineage>
</organism>
<dbReference type="Pfam" id="PF08241">
    <property type="entry name" value="Methyltransf_11"/>
    <property type="match status" value="1"/>
</dbReference>
<reference evidence="2 3" key="1">
    <citation type="submission" date="2018-07" db="EMBL/GenBank/DDBJ databases">
        <title>Genomic Encyclopedia of Type Strains, Phase III (KMG-III): the genomes of soil and plant-associated and newly described type strains.</title>
        <authorList>
            <person name="Whitman W."/>
        </authorList>
    </citation>
    <scope>NUCLEOTIDE SEQUENCE [LARGE SCALE GENOMIC DNA]</scope>
    <source>
        <strain evidence="2 3">CECT 8333</strain>
    </source>
</reference>
<evidence type="ECO:0000313" key="2">
    <source>
        <dbReference type="EMBL" id="RCX18537.1"/>
    </source>
</evidence>
<gene>
    <name evidence="2" type="ORF">DFP94_10670</name>
</gene>
<dbReference type="Gene3D" id="3.40.50.150">
    <property type="entry name" value="Vaccinia Virus protein VP39"/>
    <property type="match status" value="1"/>
</dbReference>
<feature type="domain" description="Methyltransferase type 11" evidence="1">
    <location>
        <begin position="50"/>
        <end position="143"/>
    </location>
</feature>
<evidence type="ECO:0000313" key="3">
    <source>
        <dbReference type="Proteomes" id="UP000253090"/>
    </source>
</evidence>
<keyword evidence="2" id="KW-0489">Methyltransferase</keyword>
<keyword evidence="3" id="KW-1185">Reference proteome</keyword>
<dbReference type="GO" id="GO:0032259">
    <property type="term" value="P:methylation"/>
    <property type="evidence" value="ECO:0007669"/>
    <property type="project" value="UniProtKB-KW"/>
</dbReference>
<dbReference type="OrthoDB" id="43862at2"/>
<dbReference type="Proteomes" id="UP000253090">
    <property type="component" value="Unassembled WGS sequence"/>
</dbReference>